<dbReference type="InterPro" id="IPR020449">
    <property type="entry name" value="Tscrpt_reg_AraC-type_HTH"/>
</dbReference>
<keyword evidence="5" id="KW-0804">Transcription</keyword>
<dbReference type="CDD" id="cd06124">
    <property type="entry name" value="cupin_NimR-like_N"/>
    <property type="match status" value="1"/>
</dbReference>
<sequence length="314" mass="35686">MTASEQSVFMVFTKSGLLIITQDYYGKKNVCIMICGQDLSNSGHTTGSIDDLFMETLAQKHWNSFPDDSMAELPQDVYFRSYVLEANHHVPQHSHAFMQFHFARKGSMRIDVAGKCWIIPAHYGIWIPNNTEHAVWALDDVHLENLDIKPGFLEESIYECKVVAISDFAREFIHYATNSISGHYDSQSKEGKLVSVLVDIILQLPEVAFVLPWPQDRELTHVCRTIQASPALEHSVEYWAQHLGMSARTFSRHFKKETGLPFSVWKQKMRILESVLMLKKNKSVTAVALDVGYSSTAAFSYAFRQAFGVSPSHY</sequence>
<dbReference type="InterPro" id="IPR011051">
    <property type="entry name" value="RmlC_Cupin_sf"/>
</dbReference>
<dbReference type="AlphaFoldDB" id="A0A9Q8E919"/>
<dbReference type="SMART" id="SM00342">
    <property type="entry name" value="HTH_ARAC"/>
    <property type="match status" value="1"/>
</dbReference>
<protein>
    <recommendedName>
        <fullName evidence="6">Arabinose operon regulatory protein</fullName>
    </recommendedName>
</protein>
<name>A0A9Q8E919_9ENTR</name>
<evidence type="ECO:0000256" key="2">
    <source>
        <dbReference type="ARBA" id="ARBA00023015"/>
    </source>
</evidence>
<evidence type="ECO:0000256" key="3">
    <source>
        <dbReference type="ARBA" id="ARBA00023125"/>
    </source>
</evidence>
<reference evidence="8 9" key="1">
    <citation type="submission" date="2018-06" db="EMBL/GenBank/DDBJ databases">
        <authorList>
            <consortium name="Pathogen Informatics"/>
            <person name="Doyle S."/>
        </authorList>
    </citation>
    <scope>NUCLEOTIDE SEQUENCE [LARGE SCALE GENOMIC DNA]</scope>
    <source>
        <strain evidence="8 9">NCTC8782</strain>
    </source>
</reference>
<dbReference type="InterPro" id="IPR018062">
    <property type="entry name" value="HTH_AraC-typ_CS"/>
</dbReference>
<evidence type="ECO:0000313" key="9">
    <source>
        <dbReference type="Proteomes" id="UP000255286"/>
    </source>
</evidence>
<dbReference type="Pfam" id="PF02311">
    <property type="entry name" value="AraC_binding"/>
    <property type="match status" value="1"/>
</dbReference>
<feature type="domain" description="HTH araC/xylS-type" evidence="7">
    <location>
        <begin position="220"/>
        <end position="314"/>
    </location>
</feature>
<keyword evidence="4" id="KW-0010">Activator</keyword>
<organism evidence="8 9">
    <name type="scientific">Citrobacter youngae</name>
    <dbReference type="NCBI Taxonomy" id="133448"/>
    <lineage>
        <taxon>Bacteria</taxon>
        <taxon>Pseudomonadati</taxon>
        <taxon>Pseudomonadota</taxon>
        <taxon>Gammaproteobacteria</taxon>
        <taxon>Enterobacterales</taxon>
        <taxon>Enterobacteriaceae</taxon>
        <taxon>Citrobacter</taxon>
        <taxon>Citrobacter freundii complex</taxon>
    </lineage>
</organism>
<evidence type="ECO:0000256" key="4">
    <source>
        <dbReference type="ARBA" id="ARBA00023159"/>
    </source>
</evidence>
<evidence type="ECO:0000259" key="7">
    <source>
        <dbReference type="PROSITE" id="PS01124"/>
    </source>
</evidence>
<comment type="caution">
    <text evidence="8">The sequence shown here is derived from an EMBL/GenBank/DDBJ whole genome shotgun (WGS) entry which is preliminary data.</text>
</comment>
<dbReference type="PROSITE" id="PS00041">
    <property type="entry name" value="HTH_ARAC_FAMILY_1"/>
    <property type="match status" value="1"/>
</dbReference>
<evidence type="ECO:0000256" key="1">
    <source>
        <dbReference type="ARBA" id="ARBA00022491"/>
    </source>
</evidence>
<dbReference type="Gene3D" id="1.10.10.60">
    <property type="entry name" value="Homeodomain-like"/>
    <property type="match status" value="2"/>
</dbReference>
<gene>
    <name evidence="8" type="primary">pocR_2</name>
    <name evidence="8" type="ORF">NCTC8782_02144</name>
</gene>
<dbReference type="GO" id="GO:0003700">
    <property type="term" value="F:DNA-binding transcription factor activity"/>
    <property type="evidence" value="ECO:0007669"/>
    <property type="project" value="InterPro"/>
</dbReference>
<evidence type="ECO:0000313" key="8">
    <source>
        <dbReference type="EMBL" id="SUX79596.1"/>
    </source>
</evidence>
<dbReference type="EMBL" id="UIGT01000001">
    <property type="protein sequence ID" value="SUX79596.1"/>
    <property type="molecule type" value="Genomic_DNA"/>
</dbReference>
<keyword evidence="2" id="KW-0805">Transcription regulation</keyword>
<accession>A0A9Q8E919</accession>
<dbReference type="PROSITE" id="PS01124">
    <property type="entry name" value="HTH_ARAC_FAMILY_2"/>
    <property type="match status" value="1"/>
</dbReference>
<dbReference type="Gene3D" id="2.60.120.10">
    <property type="entry name" value="Jelly Rolls"/>
    <property type="match status" value="1"/>
</dbReference>
<dbReference type="SUPFAM" id="SSF46689">
    <property type="entry name" value="Homeodomain-like"/>
    <property type="match status" value="1"/>
</dbReference>
<dbReference type="InterPro" id="IPR018060">
    <property type="entry name" value="HTH_AraC"/>
</dbReference>
<dbReference type="PANTHER" id="PTHR11019">
    <property type="entry name" value="HTH-TYPE TRANSCRIPTIONAL REGULATOR NIMR"/>
    <property type="match status" value="1"/>
</dbReference>
<dbReference type="Pfam" id="PF12833">
    <property type="entry name" value="HTH_18"/>
    <property type="match status" value="1"/>
</dbReference>
<evidence type="ECO:0000256" key="6">
    <source>
        <dbReference type="ARBA" id="ARBA00044978"/>
    </source>
</evidence>
<keyword evidence="1" id="KW-0678">Repressor</keyword>
<dbReference type="PRINTS" id="PR00032">
    <property type="entry name" value="HTHARAC"/>
</dbReference>
<proteinExistence type="predicted"/>
<dbReference type="InterPro" id="IPR003313">
    <property type="entry name" value="AraC-bd"/>
</dbReference>
<dbReference type="GO" id="GO:0043565">
    <property type="term" value="F:sequence-specific DNA binding"/>
    <property type="evidence" value="ECO:0007669"/>
    <property type="project" value="InterPro"/>
</dbReference>
<dbReference type="Proteomes" id="UP000255286">
    <property type="component" value="Unassembled WGS sequence"/>
</dbReference>
<dbReference type="InterPro" id="IPR014710">
    <property type="entry name" value="RmlC-like_jellyroll"/>
</dbReference>
<evidence type="ECO:0000256" key="5">
    <source>
        <dbReference type="ARBA" id="ARBA00023163"/>
    </source>
</evidence>
<dbReference type="PANTHER" id="PTHR11019:SF159">
    <property type="entry name" value="TRANSCRIPTIONAL REGULATOR-RELATED"/>
    <property type="match status" value="1"/>
</dbReference>
<dbReference type="FunFam" id="1.10.10.60:FF:000132">
    <property type="entry name" value="AraC family transcriptional regulator"/>
    <property type="match status" value="1"/>
</dbReference>
<dbReference type="SUPFAM" id="SSF51182">
    <property type="entry name" value="RmlC-like cupins"/>
    <property type="match status" value="1"/>
</dbReference>
<dbReference type="InterPro" id="IPR009057">
    <property type="entry name" value="Homeodomain-like_sf"/>
</dbReference>
<keyword evidence="3" id="KW-0238">DNA-binding</keyword>